<dbReference type="KEGG" id="mcad:Pan265_28330"/>
<proteinExistence type="predicted"/>
<evidence type="ECO:0000313" key="3">
    <source>
        <dbReference type="Proteomes" id="UP000320386"/>
    </source>
</evidence>
<dbReference type="RefSeq" id="WP_145447100.1">
    <property type="nucleotide sequence ID" value="NZ_CP036280.1"/>
</dbReference>
<dbReference type="AlphaFoldDB" id="A0A518C147"/>
<dbReference type="EMBL" id="CP036280">
    <property type="protein sequence ID" value="QDU72956.1"/>
    <property type="molecule type" value="Genomic_DNA"/>
</dbReference>
<dbReference type="SUPFAM" id="SSF49785">
    <property type="entry name" value="Galactose-binding domain-like"/>
    <property type="match status" value="1"/>
</dbReference>
<feature type="chain" id="PRO_5021962975" description="PEP-CTERM protein-sorting domain-containing protein" evidence="1">
    <location>
        <begin position="22"/>
        <end position="203"/>
    </location>
</feature>
<gene>
    <name evidence="2" type="ORF">Pan265_28330</name>
</gene>
<organism evidence="2 3">
    <name type="scientific">Mucisphaera calidilacus</name>
    <dbReference type="NCBI Taxonomy" id="2527982"/>
    <lineage>
        <taxon>Bacteria</taxon>
        <taxon>Pseudomonadati</taxon>
        <taxon>Planctomycetota</taxon>
        <taxon>Phycisphaerae</taxon>
        <taxon>Phycisphaerales</taxon>
        <taxon>Phycisphaeraceae</taxon>
        <taxon>Mucisphaera</taxon>
    </lineage>
</organism>
<accession>A0A518C147</accession>
<dbReference type="InterPro" id="IPR008979">
    <property type="entry name" value="Galactose-bd-like_sf"/>
</dbReference>
<evidence type="ECO:0008006" key="4">
    <source>
        <dbReference type="Google" id="ProtNLM"/>
    </source>
</evidence>
<keyword evidence="3" id="KW-1185">Reference proteome</keyword>
<name>A0A518C147_9BACT</name>
<evidence type="ECO:0000313" key="2">
    <source>
        <dbReference type="EMBL" id="QDU72956.1"/>
    </source>
</evidence>
<dbReference type="Gene3D" id="2.60.120.260">
    <property type="entry name" value="Galactose-binding domain-like"/>
    <property type="match status" value="1"/>
</dbReference>
<protein>
    <recommendedName>
        <fullName evidence="4">PEP-CTERM protein-sorting domain-containing protein</fullName>
    </recommendedName>
</protein>
<dbReference type="Proteomes" id="UP000320386">
    <property type="component" value="Chromosome"/>
</dbReference>
<keyword evidence="1" id="KW-0732">Signal</keyword>
<reference evidence="2 3" key="1">
    <citation type="submission" date="2019-02" db="EMBL/GenBank/DDBJ databases">
        <title>Deep-cultivation of Planctomycetes and their phenomic and genomic characterization uncovers novel biology.</title>
        <authorList>
            <person name="Wiegand S."/>
            <person name="Jogler M."/>
            <person name="Boedeker C."/>
            <person name="Pinto D."/>
            <person name="Vollmers J."/>
            <person name="Rivas-Marin E."/>
            <person name="Kohn T."/>
            <person name="Peeters S.H."/>
            <person name="Heuer A."/>
            <person name="Rast P."/>
            <person name="Oberbeckmann S."/>
            <person name="Bunk B."/>
            <person name="Jeske O."/>
            <person name="Meyerdierks A."/>
            <person name="Storesund J.E."/>
            <person name="Kallscheuer N."/>
            <person name="Luecker S."/>
            <person name="Lage O.M."/>
            <person name="Pohl T."/>
            <person name="Merkel B.J."/>
            <person name="Hornburger P."/>
            <person name="Mueller R.-W."/>
            <person name="Bruemmer F."/>
            <person name="Labrenz M."/>
            <person name="Spormann A.M."/>
            <person name="Op den Camp H."/>
            <person name="Overmann J."/>
            <person name="Amann R."/>
            <person name="Jetten M.S.M."/>
            <person name="Mascher T."/>
            <person name="Medema M.H."/>
            <person name="Devos D.P."/>
            <person name="Kaster A.-K."/>
            <person name="Ovreas L."/>
            <person name="Rohde M."/>
            <person name="Galperin M.Y."/>
            <person name="Jogler C."/>
        </authorList>
    </citation>
    <scope>NUCLEOTIDE SEQUENCE [LARGE SCALE GENOMIC DNA]</scope>
    <source>
        <strain evidence="2 3">Pan265</strain>
    </source>
</reference>
<feature type="signal peptide" evidence="1">
    <location>
        <begin position="1"/>
        <end position="21"/>
    </location>
</feature>
<evidence type="ECO:0000256" key="1">
    <source>
        <dbReference type="SAM" id="SignalP"/>
    </source>
</evidence>
<dbReference type="OrthoDB" id="264044at2"/>
<sequence length="203" mass="20315" precursor="true">MTRNTLIAAAAITLAASPAIAAIELTTNGDFEAGDTSGWVSFPTANSTFLLTADANSGGFAAEIFNNDIGSSAVIKQANIGIGLVQPGQTVDISFSARGEGAIGGVAFAEFFSEIDGGGVSSSELLGGAPLAINNNGYTDFNFTVQAGPDVSGGITLQFAAVTGADTGSVSVFFIDDVSVSIVPEPASIGFLAAGALALIRRR</sequence>